<organism evidence="3 4">
    <name type="scientific">Cupriavidus gilardii</name>
    <dbReference type="NCBI Taxonomy" id="82541"/>
    <lineage>
        <taxon>Bacteria</taxon>
        <taxon>Pseudomonadati</taxon>
        <taxon>Pseudomonadota</taxon>
        <taxon>Betaproteobacteria</taxon>
        <taxon>Burkholderiales</taxon>
        <taxon>Burkholderiaceae</taxon>
        <taxon>Cupriavidus</taxon>
    </lineage>
</organism>
<dbReference type="EMBL" id="CP098735">
    <property type="protein sequence ID" value="USE76941.1"/>
    <property type="molecule type" value="Genomic_DNA"/>
</dbReference>
<dbReference type="Proteomes" id="UP001056648">
    <property type="component" value="Chromosome 1"/>
</dbReference>
<accession>A0ABY4VMF6</accession>
<sequence>MITTPDPNVSGHDPMSAESPRPKTHRRRDNALSRHDALQLIRKQMGTVIPPWALFTSVGSGIAIVISVVSFQNSNTQDKVDKGTGPLQAEIVEMDKRQTGRLDAVDKRLDRFDARFDAVEGRLGALEVRVGAMDSHIQQMETHLQQMDTHLQRMDTHMQQIDAKLDRLLRK</sequence>
<gene>
    <name evidence="3" type="ORF">NDR89_06670</name>
</gene>
<reference evidence="3" key="1">
    <citation type="submission" date="2022-06" db="EMBL/GenBank/DDBJ databases">
        <title>Complete genome sequence and characterization of Cupriavidus gilardii QJ1 isolated from contaminating cells.</title>
        <authorList>
            <person name="Qi J."/>
        </authorList>
    </citation>
    <scope>NUCLEOTIDE SEQUENCE</scope>
    <source>
        <strain evidence="3">QJ1</strain>
    </source>
</reference>
<keyword evidence="4" id="KW-1185">Reference proteome</keyword>
<evidence type="ECO:0000256" key="1">
    <source>
        <dbReference type="SAM" id="MobiDB-lite"/>
    </source>
</evidence>
<dbReference type="SUPFAM" id="SSF57997">
    <property type="entry name" value="Tropomyosin"/>
    <property type="match status" value="1"/>
</dbReference>
<dbReference type="RefSeq" id="WP_252251533.1">
    <property type="nucleotide sequence ID" value="NZ_CP098735.1"/>
</dbReference>
<evidence type="ECO:0000256" key="2">
    <source>
        <dbReference type="SAM" id="Phobius"/>
    </source>
</evidence>
<protein>
    <submittedName>
        <fullName evidence="3">Uncharacterized protein</fullName>
    </submittedName>
</protein>
<evidence type="ECO:0000313" key="4">
    <source>
        <dbReference type="Proteomes" id="UP001056648"/>
    </source>
</evidence>
<keyword evidence="2" id="KW-0472">Membrane</keyword>
<dbReference type="Gene3D" id="3.90.20.10">
    <property type="match status" value="1"/>
</dbReference>
<feature type="transmembrane region" description="Helical" evidence="2">
    <location>
        <begin position="52"/>
        <end position="71"/>
    </location>
</feature>
<name>A0ABY4VMF6_9BURK</name>
<evidence type="ECO:0000313" key="3">
    <source>
        <dbReference type="EMBL" id="USE76941.1"/>
    </source>
</evidence>
<keyword evidence="2" id="KW-0812">Transmembrane</keyword>
<feature type="region of interest" description="Disordered" evidence="1">
    <location>
        <begin position="1"/>
        <end position="32"/>
    </location>
</feature>
<proteinExistence type="predicted"/>
<keyword evidence="2" id="KW-1133">Transmembrane helix</keyword>